<dbReference type="PANTHER" id="PTHR13817:SF166">
    <property type="entry name" value="NEURONAL IGCAM-RELATED"/>
    <property type="match status" value="1"/>
</dbReference>
<reference evidence="4" key="1">
    <citation type="submission" date="2022-09" db="EMBL/GenBank/DDBJ databases">
        <title>Actin cytoskeleton and complex cell architecture in an #Asgard archaeon.</title>
        <authorList>
            <person name="Ponce Toledo R.I."/>
            <person name="Schleper C."/>
            <person name="Rodrigues Oliveira T."/>
            <person name="Wollweber F."/>
            <person name="Xu J."/>
            <person name="Rittmann S."/>
            <person name="Klingl A."/>
            <person name="Pilhofer M."/>
        </authorList>
    </citation>
    <scope>NUCLEOTIDE SEQUENCE</scope>
    <source>
        <strain evidence="4">B-35</strain>
    </source>
</reference>
<dbReference type="PROSITE" id="PS50853">
    <property type="entry name" value="FN3"/>
    <property type="match status" value="7"/>
</dbReference>
<dbReference type="InterPro" id="IPR050964">
    <property type="entry name" value="Striated_Muscle_Regulatory"/>
</dbReference>
<accession>A0ABY6HN08</accession>
<feature type="domain" description="Fibronectin type-III" evidence="3">
    <location>
        <begin position="344"/>
        <end position="441"/>
    </location>
</feature>
<dbReference type="PANTHER" id="PTHR13817">
    <property type="entry name" value="TITIN"/>
    <property type="match status" value="1"/>
</dbReference>
<protein>
    <recommendedName>
        <fullName evidence="3">Fibronectin type-III domain-containing protein</fullName>
    </recommendedName>
</protein>
<dbReference type="CDD" id="cd00063">
    <property type="entry name" value="FN3"/>
    <property type="match status" value="6"/>
</dbReference>
<dbReference type="Pfam" id="PF00041">
    <property type="entry name" value="fn3"/>
    <property type="match status" value="2"/>
</dbReference>
<evidence type="ECO:0000313" key="4">
    <source>
        <dbReference type="EMBL" id="UYP44811.1"/>
    </source>
</evidence>
<dbReference type="InterPro" id="IPR013783">
    <property type="entry name" value="Ig-like_fold"/>
</dbReference>
<dbReference type="InterPro" id="IPR036116">
    <property type="entry name" value="FN3_sf"/>
</dbReference>
<gene>
    <name evidence="4" type="ORF">NEF87_001096</name>
</gene>
<sequence>MKTKQVIYFIILVNLFGLIISFSESETTNKLEKQQIFDSAEPIDDNFYTPPQNLTASGEIGYVQLNWTASEFGVNINVESYNIYRSITNDSSFTFITSLSSMELSYQDFTGDPGIEYFYFVTAGIVIIDPSWEEQESESSNIVSAVSLAMLPPQNLTASGEIGYVQLNWTAPSGASAFPQSSYNIYRSLTNDSIFTFIDSAYNWELSYQDNDVVCGTEYFYYVSIFTFQESNQSNIVSAIPIGVPSLPSNLQATPGNESVALHWESPILNNGSTILWYNIYRTTNVGGSFSYQFNTSSMNAIDVNLTNGHEYYYKVSAASIAGESEFSNNASAIPVNQSTVPTAPLNPSISTGKDYLDADDYIQLTWDKPVSNGGALINEYRIYRSEDNESFSYIGYNTMLRYFDIEIENGTTYYYYITAVNSIGESNTSSIAESNNTSVLNKATPPENITAKAGLGFVFLEWDAPLSNGSSSWGLTYFYIYRSTRSTTGFPEYFLGLSYYDEFYYNDTSVENGTTYYYYVTTYNDYDESLGSSIVNATPYASYGPSSPQNLQATPSNCTVGLQWEVPTLSGASIIKYYEIYRSTNNTTAYTQIGTSFSEEYNDTTVTNNITYYYYVVAVNNYAASPQSNEVSAIFVIIAPSAPQNLQTTPSNCTIELQWDAPALTGTGPIIHYEIYRSTNDTTSYTQIGTSFSEEYNDTTVTNNITYYYYVVAVNNYAVGPQSNEVSGIPALFATVPSKPLNLQAITNIVEVQLYWNISSTNGGEPIFNYTVYRSTTNGTDYIAIVNTNTTSYIDENVTQGYIYFYVVKAINIIGESEKSNQVSARLKETPSAPTGLRIESNFADGVPYNILEWNAPLSNGSAPILYYNIYRANNTAEYSSDENIPYEIIGTSTITQFTDDGDLVPHMNYYYKIVAVNIYGESIGISDTFHIEEDSSPLGPIDLLLVLIGVVGASIIYKKKRK</sequence>
<keyword evidence="5" id="KW-1185">Reference proteome</keyword>
<feature type="domain" description="Fibronectin type-III" evidence="3">
    <location>
        <begin position="834"/>
        <end position="936"/>
    </location>
</feature>
<evidence type="ECO:0000259" key="3">
    <source>
        <dbReference type="PROSITE" id="PS50853"/>
    </source>
</evidence>
<evidence type="ECO:0000256" key="2">
    <source>
        <dbReference type="SAM" id="Phobius"/>
    </source>
</evidence>
<dbReference type="Gene3D" id="2.60.40.10">
    <property type="entry name" value="Immunoglobulins"/>
    <property type="match status" value="9"/>
</dbReference>
<feature type="domain" description="Fibronectin type-III" evidence="3">
    <location>
        <begin position="640"/>
        <end position="734"/>
    </location>
</feature>
<feature type="domain" description="Fibronectin type-III" evidence="3">
    <location>
        <begin position="545"/>
        <end position="639"/>
    </location>
</feature>
<evidence type="ECO:0000313" key="5">
    <source>
        <dbReference type="Proteomes" id="UP001208689"/>
    </source>
</evidence>
<dbReference type="EMBL" id="CP104013">
    <property type="protein sequence ID" value="UYP44811.1"/>
    <property type="molecule type" value="Genomic_DNA"/>
</dbReference>
<feature type="domain" description="Fibronectin type-III" evidence="3">
    <location>
        <begin position="446"/>
        <end position="543"/>
    </location>
</feature>
<feature type="domain" description="Fibronectin type-III" evidence="3">
    <location>
        <begin position="244"/>
        <end position="343"/>
    </location>
</feature>
<dbReference type="InterPro" id="IPR003961">
    <property type="entry name" value="FN3_dom"/>
</dbReference>
<organism evidence="4 5">
    <name type="scientific">Candidatus Lokiarchaeum ossiferum</name>
    <dbReference type="NCBI Taxonomy" id="2951803"/>
    <lineage>
        <taxon>Archaea</taxon>
        <taxon>Promethearchaeati</taxon>
        <taxon>Promethearchaeota</taxon>
        <taxon>Promethearchaeia</taxon>
        <taxon>Promethearchaeales</taxon>
        <taxon>Promethearchaeaceae</taxon>
        <taxon>Candidatus Lokiarchaeum</taxon>
    </lineage>
</organism>
<evidence type="ECO:0000256" key="1">
    <source>
        <dbReference type="ARBA" id="ARBA00022737"/>
    </source>
</evidence>
<feature type="transmembrane region" description="Helical" evidence="2">
    <location>
        <begin position="7"/>
        <end position="23"/>
    </location>
</feature>
<dbReference type="SMART" id="SM00060">
    <property type="entry name" value="FN3"/>
    <property type="match status" value="8"/>
</dbReference>
<keyword evidence="2" id="KW-0472">Membrane</keyword>
<keyword evidence="2" id="KW-0812">Transmembrane</keyword>
<proteinExistence type="predicted"/>
<feature type="domain" description="Fibronectin type-III" evidence="3">
    <location>
        <begin position="737"/>
        <end position="831"/>
    </location>
</feature>
<dbReference type="SUPFAM" id="SSF49265">
    <property type="entry name" value="Fibronectin type III"/>
    <property type="match status" value="6"/>
</dbReference>
<feature type="transmembrane region" description="Helical" evidence="2">
    <location>
        <begin position="940"/>
        <end position="959"/>
    </location>
</feature>
<keyword evidence="2" id="KW-1133">Transmembrane helix</keyword>
<keyword evidence="1" id="KW-0677">Repeat</keyword>
<name>A0ABY6HN08_9ARCH</name>
<dbReference type="Proteomes" id="UP001208689">
    <property type="component" value="Chromosome"/>
</dbReference>